<dbReference type="EC" id="1.14.13.196" evidence="5"/>
<dbReference type="Pfam" id="PF13434">
    <property type="entry name" value="Lys_Orn_oxgnase"/>
    <property type="match status" value="1"/>
</dbReference>
<dbReference type="InterPro" id="IPR036188">
    <property type="entry name" value="FAD/NAD-bd_sf"/>
</dbReference>
<dbReference type="Gene3D" id="3.50.50.60">
    <property type="entry name" value="FAD/NAD(P)-binding domain"/>
    <property type="match status" value="2"/>
</dbReference>
<evidence type="ECO:0000256" key="7">
    <source>
        <dbReference type="ARBA" id="ARBA00022827"/>
    </source>
</evidence>
<evidence type="ECO:0000256" key="4">
    <source>
        <dbReference type="ARBA" id="ARBA00010139"/>
    </source>
</evidence>
<name>A0A2C5YDV8_9HYPO</name>
<comment type="similarity">
    <text evidence="3">Belongs to the lysine N(6)-hydroxylase/L-ornithine N(5)-oxygenase family.</text>
</comment>
<comment type="cofactor">
    <cofactor evidence="1">
        <name>FAD</name>
        <dbReference type="ChEBI" id="CHEBI:57692"/>
    </cofactor>
</comment>
<comment type="catalytic activity">
    <reaction evidence="12">
        <text>L-ornithine + NADH + O2 = N(5)-hydroxy-L-ornithine + NAD(+) + H2O</text>
        <dbReference type="Rhea" id="RHEA:41512"/>
        <dbReference type="ChEBI" id="CHEBI:15377"/>
        <dbReference type="ChEBI" id="CHEBI:15379"/>
        <dbReference type="ChEBI" id="CHEBI:46911"/>
        <dbReference type="ChEBI" id="CHEBI:57540"/>
        <dbReference type="ChEBI" id="CHEBI:57945"/>
        <dbReference type="ChEBI" id="CHEBI:78275"/>
        <dbReference type="EC" id="1.14.13.196"/>
    </reaction>
</comment>
<dbReference type="GO" id="GO:0004497">
    <property type="term" value="F:monooxygenase activity"/>
    <property type="evidence" value="ECO:0007669"/>
    <property type="project" value="UniProtKB-KW"/>
</dbReference>
<evidence type="ECO:0000313" key="13">
    <source>
        <dbReference type="EMBL" id="PHH67695.1"/>
    </source>
</evidence>
<keyword evidence="7" id="KW-0274">FAD</keyword>
<sequence>MGSSEDKIVVDVIVVGAGFGGCYALHHLRAQGYSTKVLEAGSGLGGVWHFNRYPGCRVDSEAPVYQLSLPQAWATFDFKDRYPAREELENYFGHLDKTLQLGKDVIFNARVARAEYDAGKNTWEFCTQDGLKATGRYAVFACGTTHKAYIPEFKKLDEYKGLVIHPSRWPQDVNVKGKKIGIIGQGASALQIIQDVAKQECELTVFIRTPCNAFPMGARSIQESKDEYQEAFDKAKKQSEQGYAIDAFPVSYHGATAQQRRHHYEQLWARGGYGVFMSNYYDILLDKEANGDFYAFWAAKVRARMSDPVKRDIVAPLKQSQWIGTKRATLECDYYEMLDRANVKLVNLKKTPMTQFCSAGIMVDDAAQPVHELDIVILATGYDAVTGSLYDTHIHGRDGVSLQEKWQGGISTFLGLMAPGFPNAFLLYGPQAPTSLVNAPPLLELQVEWVARVLEEMKRRGMACIDVRERAAAEWSQKTWAAFNATLSRETGSWWTGENIPGKKREPLIWFGGMRGWWRECERALENWGDFVVDG</sequence>
<protein>
    <recommendedName>
        <fullName evidence="5">L-ornithine N(5)-monooxygenase [NAD(P)H]</fullName>
        <ecNumber evidence="5">1.14.13.196</ecNumber>
    </recommendedName>
</protein>
<dbReference type="EMBL" id="NJEU01001345">
    <property type="protein sequence ID" value="PHH67695.1"/>
    <property type="molecule type" value="Genomic_DNA"/>
</dbReference>
<keyword evidence="10" id="KW-0503">Monooxygenase</keyword>
<comment type="caution">
    <text evidence="13">The sequence shown here is derived from an EMBL/GenBank/DDBJ whole genome shotgun (WGS) entry which is preliminary data.</text>
</comment>
<evidence type="ECO:0000256" key="9">
    <source>
        <dbReference type="ARBA" id="ARBA00023002"/>
    </source>
</evidence>
<comment type="similarity">
    <text evidence="4">Belongs to the FAD-binding monooxygenase family.</text>
</comment>
<comment type="catalytic activity">
    <reaction evidence="11">
        <text>L-ornithine + NADPH + O2 = N(5)-hydroxy-L-ornithine + NADP(+) + H2O</text>
        <dbReference type="Rhea" id="RHEA:41508"/>
        <dbReference type="ChEBI" id="CHEBI:15377"/>
        <dbReference type="ChEBI" id="CHEBI:15379"/>
        <dbReference type="ChEBI" id="CHEBI:46911"/>
        <dbReference type="ChEBI" id="CHEBI:57783"/>
        <dbReference type="ChEBI" id="CHEBI:58349"/>
        <dbReference type="ChEBI" id="CHEBI:78275"/>
        <dbReference type="EC" id="1.14.13.196"/>
    </reaction>
</comment>
<evidence type="ECO:0000256" key="1">
    <source>
        <dbReference type="ARBA" id="ARBA00001974"/>
    </source>
</evidence>
<evidence type="ECO:0000256" key="3">
    <source>
        <dbReference type="ARBA" id="ARBA00007588"/>
    </source>
</evidence>
<reference evidence="13 14" key="1">
    <citation type="submission" date="2017-06" db="EMBL/GenBank/DDBJ databases">
        <title>Ant-infecting Ophiocordyceps genomes reveal a high diversity of potential behavioral manipulation genes and a possible major role for enterotoxins.</title>
        <authorList>
            <person name="De Bekker C."/>
            <person name="Evans H.C."/>
            <person name="Brachmann A."/>
            <person name="Hughes D.P."/>
        </authorList>
    </citation>
    <scope>NUCLEOTIDE SEQUENCE [LARGE SCALE GENOMIC DNA]</scope>
    <source>
        <strain evidence="13 14">1348a</strain>
    </source>
</reference>
<dbReference type="Proteomes" id="UP000224854">
    <property type="component" value="Unassembled WGS sequence"/>
</dbReference>
<evidence type="ECO:0000256" key="6">
    <source>
        <dbReference type="ARBA" id="ARBA00022630"/>
    </source>
</evidence>
<evidence type="ECO:0000256" key="11">
    <source>
        <dbReference type="ARBA" id="ARBA00047598"/>
    </source>
</evidence>
<evidence type="ECO:0000256" key="10">
    <source>
        <dbReference type="ARBA" id="ARBA00023033"/>
    </source>
</evidence>
<evidence type="ECO:0000256" key="5">
    <source>
        <dbReference type="ARBA" id="ARBA00012881"/>
    </source>
</evidence>
<proteinExistence type="inferred from homology"/>
<dbReference type="InterPro" id="IPR025700">
    <property type="entry name" value="Lys/Orn_oxygenase"/>
</dbReference>
<dbReference type="PANTHER" id="PTHR43098:SF3">
    <property type="entry name" value="L-ORNITHINE N(5)-MONOOXYGENASE-RELATED"/>
    <property type="match status" value="1"/>
</dbReference>
<gene>
    <name evidence="13" type="ORF">CDD82_1202</name>
</gene>
<evidence type="ECO:0000256" key="8">
    <source>
        <dbReference type="ARBA" id="ARBA00022857"/>
    </source>
</evidence>
<dbReference type="OrthoDB" id="66881at2759"/>
<keyword evidence="8" id="KW-0521">NADP</keyword>
<keyword evidence="9" id="KW-0560">Oxidoreductase</keyword>
<keyword evidence="6" id="KW-0285">Flavoprotein</keyword>
<organism evidence="13 14">
    <name type="scientific">Ophiocordyceps australis</name>
    <dbReference type="NCBI Taxonomy" id="1399860"/>
    <lineage>
        <taxon>Eukaryota</taxon>
        <taxon>Fungi</taxon>
        <taxon>Dikarya</taxon>
        <taxon>Ascomycota</taxon>
        <taxon>Pezizomycotina</taxon>
        <taxon>Sordariomycetes</taxon>
        <taxon>Hypocreomycetidae</taxon>
        <taxon>Hypocreales</taxon>
        <taxon>Ophiocordycipitaceae</taxon>
        <taxon>Ophiocordyceps</taxon>
    </lineage>
</organism>
<evidence type="ECO:0000313" key="14">
    <source>
        <dbReference type="Proteomes" id="UP000224854"/>
    </source>
</evidence>
<evidence type="ECO:0000256" key="2">
    <source>
        <dbReference type="ARBA" id="ARBA00004924"/>
    </source>
</evidence>
<dbReference type="InterPro" id="IPR050775">
    <property type="entry name" value="FAD-binding_Monooxygenases"/>
</dbReference>
<keyword evidence="14" id="KW-1185">Reference proteome</keyword>
<dbReference type="Pfam" id="PF13450">
    <property type="entry name" value="NAD_binding_8"/>
    <property type="match status" value="1"/>
</dbReference>
<dbReference type="AlphaFoldDB" id="A0A2C5YDV8"/>
<dbReference type="PROSITE" id="PS51257">
    <property type="entry name" value="PROKAR_LIPOPROTEIN"/>
    <property type="match status" value="1"/>
</dbReference>
<accession>A0A2C5YDV8</accession>
<dbReference type="SUPFAM" id="SSF51905">
    <property type="entry name" value="FAD/NAD(P)-binding domain"/>
    <property type="match status" value="2"/>
</dbReference>
<comment type="pathway">
    <text evidence="2">Siderophore biosynthesis.</text>
</comment>
<evidence type="ECO:0000256" key="12">
    <source>
        <dbReference type="ARBA" id="ARBA00049248"/>
    </source>
</evidence>
<dbReference type="PANTHER" id="PTHR43098">
    <property type="entry name" value="L-ORNITHINE N(5)-MONOOXYGENASE-RELATED"/>
    <property type="match status" value="1"/>
</dbReference>